<organism evidence="6 7">
    <name type="scientific">Cellulophaga baltica</name>
    <dbReference type="NCBI Taxonomy" id="76594"/>
    <lineage>
        <taxon>Bacteria</taxon>
        <taxon>Pseudomonadati</taxon>
        <taxon>Bacteroidota</taxon>
        <taxon>Flavobacteriia</taxon>
        <taxon>Flavobacteriales</taxon>
        <taxon>Flavobacteriaceae</taxon>
        <taxon>Cellulophaga</taxon>
    </lineage>
</organism>
<dbReference type="PROSITE" id="PS50109">
    <property type="entry name" value="HIS_KIN"/>
    <property type="match status" value="1"/>
</dbReference>
<proteinExistence type="predicted"/>
<dbReference type="EMBL" id="FNBD01000014">
    <property type="protein sequence ID" value="SDF41846.1"/>
    <property type="molecule type" value="Genomic_DNA"/>
</dbReference>
<dbReference type="InterPro" id="IPR036890">
    <property type="entry name" value="HATPase_C_sf"/>
</dbReference>
<evidence type="ECO:0000256" key="1">
    <source>
        <dbReference type="ARBA" id="ARBA00000085"/>
    </source>
</evidence>
<dbReference type="Pfam" id="PF02518">
    <property type="entry name" value="HATPase_c"/>
    <property type="match status" value="1"/>
</dbReference>
<dbReference type="PANTHER" id="PTHR42878">
    <property type="entry name" value="TWO-COMPONENT HISTIDINE KINASE"/>
    <property type="match status" value="1"/>
</dbReference>
<dbReference type="GO" id="GO:0000156">
    <property type="term" value="F:phosphorelay response regulator activity"/>
    <property type="evidence" value="ECO:0007669"/>
    <property type="project" value="TreeGrafter"/>
</dbReference>
<dbReference type="Gene3D" id="1.10.287.130">
    <property type="match status" value="1"/>
</dbReference>
<keyword evidence="7" id="KW-1185">Reference proteome</keyword>
<gene>
    <name evidence="6" type="ORF">SAMN04487992_11463</name>
</gene>
<comment type="catalytic activity">
    <reaction evidence="1">
        <text>ATP + protein L-histidine = ADP + protein N-phospho-L-histidine.</text>
        <dbReference type="EC" id="2.7.13.3"/>
    </reaction>
</comment>
<accession>A0A1G7KXM8</accession>
<reference evidence="7" key="1">
    <citation type="submission" date="2016-10" db="EMBL/GenBank/DDBJ databases">
        <authorList>
            <person name="Varghese N."/>
            <person name="Submissions S."/>
        </authorList>
    </citation>
    <scope>NUCLEOTIDE SEQUENCE [LARGE SCALE GENOMIC DNA]</scope>
    <source>
        <strain evidence="7">DSM 24729</strain>
    </source>
</reference>
<dbReference type="PANTHER" id="PTHR42878:SF15">
    <property type="entry name" value="BACTERIOPHYTOCHROME"/>
    <property type="match status" value="1"/>
</dbReference>
<evidence type="ECO:0000259" key="5">
    <source>
        <dbReference type="PROSITE" id="PS50109"/>
    </source>
</evidence>
<evidence type="ECO:0000256" key="2">
    <source>
        <dbReference type="ARBA" id="ARBA00012438"/>
    </source>
</evidence>
<evidence type="ECO:0000256" key="4">
    <source>
        <dbReference type="ARBA" id="ARBA00022777"/>
    </source>
</evidence>
<dbReference type="eggNOG" id="COG4251">
    <property type="taxonomic scope" value="Bacteria"/>
</dbReference>
<dbReference type="InterPro" id="IPR004358">
    <property type="entry name" value="Sig_transdc_His_kin-like_C"/>
</dbReference>
<dbReference type="GO" id="GO:0000155">
    <property type="term" value="F:phosphorelay sensor kinase activity"/>
    <property type="evidence" value="ECO:0007669"/>
    <property type="project" value="InterPro"/>
</dbReference>
<dbReference type="Gene3D" id="3.30.565.10">
    <property type="entry name" value="Histidine kinase-like ATPase, C-terminal domain"/>
    <property type="match status" value="1"/>
</dbReference>
<dbReference type="SMART" id="SM00387">
    <property type="entry name" value="HATPase_c"/>
    <property type="match status" value="1"/>
</dbReference>
<evidence type="ECO:0000313" key="7">
    <source>
        <dbReference type="Proteomes" id="UP000182114"/>
    </source>
</evidence>
<dbReference type="SUPFAM" id="SSF55874">
    <property type="entry name" value="ATPase domain of HSP90 chaperone/DNA topoisomerase II/histidine kinase"/>
    <property type="match status" value="1"/>
</dbReference>
<keyword evidence="4 6" id="KW-0418">Kinase</keyword>
<dbReference type="InterPro" id="IPR003594">
    <property type="entry name" value="HATPase_dom"/>
</dbReference>
<dbReference type="InterPro" id="IPR036097">
    <property type="entry name" value="HisK_dim/P_sf"/>
</dbReference>
<dbReference type="Proteomes" id="UP000182114">
    <property type="component" value="Unassembled WGS sequence"/>
</dbReference>
<dbReference type="GO" id="GO:0030295">
    <property type="term" value="F:protein kinase activator activity"/>
    <property type="evidence" value="ECO:0007669"/>
    <property type="project" value="TreeGrafter"/>
</dbReference>
<dbReference type="RefSeq" id="WP_074539305.1">
    <property type="nucleotide sequence ID" value="NZ_FNBD01000014.1"/>
</dbReference>
<sequence>MHSLLKRQIRKHLPENLKDSEDLAAFLDAINNSYKDYDDKAEMVQRAMSISSIELTQANKDLRAESESQRKILNILEKAIRVLNDAGNTEPEENSSMEFLEVDALELAAKIEKQAKDIVKMTAEKNTMMKNLERQNASLNDYAHMVSHDLKSPIRNINALMCWIIEDEKEKFTSNSVNNCNLVTQNLQKMDALVDGILRHAVIDSLEEEQIQLNLNHLIDEITKTIFIPEHIKVRIAGQLPTFLTEKYKIEQLFKNLITNSITATEQVEHGEIIIKHLEDTNFWKFSVSDNGKGIAKKHQESIFNMFKKLENDSNASGIGLALVKKVVNIYEGDIWLESEEGKGTTIYFTLKK</sequence>
<dbReference type="InterPro" id="IPR005467">
    <property type="entry name" value="His_kinase_dom"/>
</dbReference>
<evidence type="ECO:0000256" key="3">
    <source>
        <dbReference type="ARBA" id="ARBA00022679"/>
    </source>
</evidence>
<dbReference type="InterPro" id="IPR050351">
    <property type="entry name" value="BphY/WalK/GraS-like"/>
</dbReference>
<protein>
    <recommendedName>
        <fullName evidence="2">histidine kinase</fullName>
        <ecNumber evidence="2">2.7.13.3</ecNumber>
    </recommendedName>
</protein>
<dbReference type="EC" id="2.7.13.3" evidence="2"/>
<evidence type="ECO:0000313" key="6">
    <source>
        <dbReference type="EMBL" id="SDF41846.1"/>
    </source>
</evidence>
<dbReference type="SUPFAM" id="SSF47384">
    <property type="entry name" value="Homodimeric domain of signal transducing histidine kinase"/>
    <property type="match status" value="1"/>
</dbReference>
<name>A0A1G7KXM8_9FLAO</name>
<dbReference type="PRINTS" id="PR00344">
    <property type="entry name" value="BCTRLSENSOR"/>
</dbReference>
<dbReference type="AlphaFoldDB" id="A0A1G7KXM8"/>
<dbReference type="GO" id="GO:0007234">
    <property type="term" value="P:osmosensory signaling via phosphorelay pathway"/>
    <property type="evidence" value="ECO:0007669"/>
    <property type="project" value="TreeGrafter"/>
</dbReference>
<keyword evidence="3" id="KW-0808">Transferase</keyword>
<feature type="domain" description="Histidine kinase" evidence="5">
    <location>
        <begin position="145"/>
        <end position="353"/>
    </location>
</feature>